<reference evidence="1" key="1">
    <citation type="journal article" date="2017" name="Science">
        <title>Giant viruses with an expanded complement of translation system components.</title>
        <authorList>
            <person name="Schulz F."/>
            <person name="Yutin N."/>
            <person name="Ivanova N.N."/>
            <person name="Ortega D.R."/>
            <person name="Lee T.K."/>
            <person name="Vierheilig J."/>
            <person name="Daims H."/>
            <person name="Horn M."/>
            <person name="Wagner M."/>
            <person name="Jensen G.J."/>
            <person name="Kyrpides N.C."/>
            <person name="Koonin E.V."/>
            <person name="Woyke T."/>
        </authorList>
    </citation>
    <scope>NUCLEOTIDE SEQUENCE</scope>
    <source>
        <strain evidence="1">ILV1</strain>
    </source>
</reference>
<accession>A0A1V0SE05</accession>
<proteinExistence type="predicted"/>
<evidence type="ECO:0000313" key="1">
    <source>
        <dbReference type="EMBL" id="ARF09945.1"/>
    </source>
</evidence>
<dbReference type="EMBL" id="KY684090">
    <property type="protein sequence ID" value="ARF09945.1"/>
    <property type="molecule type" value="Genomic_DNA"/>
</dbReference>
<organism evidence="1">
    <name type="scientific">Indivirus ILV1</name>
    <dbReference type="NCBI Taxonomy" id="1977633"/>
    <lineage>
        <taxon>Viruses</taxon>
        <taxon>Varidnaviria</taxon>
        <taxon>Bamfordvirae</taxon>
        <taxon>Nucleocytoviricota</taxon>
        <taxon>Megaviricetes</taxon>
        <taxon>Imitervirales</taxon>
        <taxon>Mimiviridae</taxon>
        <taxon>Klosneuvirinae</taxon>
        <taxon>Indivirus</taxon>
    </lineage>
</organism>
<name>A0A1V0SE05_9VIRU</name>
<gene>
    <name evidence="1" type="ORF">Indivirus_6_11</name>
</gene>
<protein>
    <recommendedName>
        <fullName evidence="2">F-box domain-containing protein</fullName>
    </recommendedName>
</protein>
<evidence type="ECO:0008006" key="2">
    <source>
        <dbReference type="Google" id="ProtNLM"/>
    </source>
</evidence>
<sequence>MSTYPYDIFRLITLKFNDFESLFNASMTCKTWRRVYKDLLPELLHDYKFNNICFKITKLRFLMKKDETIYGYKDLCDPIYVEIYDRWNKKSVFPLYETNNKDENFAIYESNVVIPATRFKYLEWKIRCTSKYSHIAKNMQIVPDDLNCSWFMSGNDYIQSGEQFVIGSLGALSQFKCCCAVTILPSYSK</sequence>